<dbReference type="AlphaFoldDB" id="A0A7W0HLD0"/>
<comment type="similarity">
    <text evidence="1">In the N-terminal section; belongs to the zinc metallo-hydrolase group 3 family.</text>
</comment>
<sequence>MEKRKIKDNIYWLGAIDWDRRLFDSLIPLPDGTSYNAYLIKGSEKTALLDTVDPPMEDTLMEQLRGVEKIDYIISHHAEQDHSGTIGRVLEKFPGAKVVVTPKAKNMLMDLLRLDESVFSPVEDGDVLSLGDKTLTFIHTPWVHWPETMVTYLEQDRILFSCDFFGSHIATSDLFVTDPGRVYEAAKRYFAEIMMPFGKVIAKNLEKLKPYDIDMIAPSHGQIYDQPGWIMDAYDQWVNGAPKNLVVLPFVSMHGSTRQMVDHLASALTDQGVRVELFNLPVTDIGKLAMSLVDAATIVVGTPTVLAGPHPMAAYAAFLANALRPKTKFLSILGSYGWGGKTVETLASMTGNLKVEVLDPVLCKGLASQSDFKALDDMAAAIAKKHKDLDLV</sequence>
<reference evidence="3 4" key="1">
    <citation type="submission" date="2020-07" db="EMBL/GenBank/DDBJ databases">
        <title>Genomic Encyclopedia of Type Strains, Phase IV (KMG-IV): sequencing the most valuable type-strain genomes for metagenomic binning, comparative biology and taxonomic classification.</title>
        <authorList>
            <person name="Goeker M."/>
        </authorList>
    </citation>
    <scope>NUCLEOTIDE SEQUENCE [LARGE SCALE GENOMIC DNA]</scope>
    <source>
        <strain evidence="3 4">DSM 17721</strain>
    </source>
</reference>
<keyword evidence="4" id="KW-1185">Reference proteome</keyword>
<dbReference type="GO" id="GO:0016491">
    <property type="term" value="F:oxidoreductase activity"/>
    <property type="evidence" value="ECO:0007669"/>
    <property type="project" value="InterPro"/>
</dbReference>
<dbReference type="GO" id="GO:0046872">
    <property type="term" value="F:metal ion binding"/>
    <property type="evidence" value="ECO:0007669"/>
    <property type="project" value="InterPro"/>
</dbReference>
<dbReference type="SMART" id="SM00849">
    <property type="entry name" value="Lactamase_B"/>
    <property type="match status" value="1"/>
</dbReference>
<dbReference type="InterPro" id="IPR045761">
    <property type="entry name" value="ODP_dom"/>
</dbReference>
<accession>A0A7W0HLD0</accession>
<dbReference type="Gene3D" id="3.60.15.10">
    <property type="entry name" value="Ribonuclease Z/Hydroxyacylglutathione hydrolase-like"/>
    <property type="match status" value="1"/>
</dbReference>
<dbReference type="InterPro" id="IPR001279">
    <property type="entry name" value="Metallo-B-lactamas"/>
</dbReference>
<dbReference type="InterPro" id="IPR029039">
    <property type="entry name" value="Flavoprotein-like_sf"/>
</dbReference>
<feature type="domain" description="Flavodoxin-like" evidence="2">
    <location>
        <begin position="246"/>
        <end position="390"/>
    </location>
</feature>
<evidence type="ECO:0000313" key="4">
    <source>
        <dbReference type="Proteomes" id="UP000525298"/>
    </source>
</evidence>
<dbReference type="CDD" id="cd07709">
    <property type="entry name" value="flavodiiron_proteins_MBL-fold"/>
    <property type="match status" value="1"/>
</dbReference>
<evidence type="ECO:0000313" key="3">
    <source>
        <dbReference type="EMBL" id="MBA2882168.1"/>
    </source>
</evidence>
<dbReference type="PANTHER" id="PTHR43717">
    <property type="entry name" value="ANAEROBIC NITRIC OXIDE REDUCTASE FLAVORUBREDOXIN"/>
    <property type="match status" value="1"/>
</dbReference>
<dbReference type="RefSeq" id="WP_181551819.1">
    <property type="nucleotide sequence ID" value="NZ_JACDUS010000007.1"/>
</dbReference>
<dbReference type="PROSITE" id="PS50902">
    <property type="entry name" value="FLAVODOXIN_LIKE"/>
    <property type="match status" value="1"/>
</dbReference>
<dbReference type="InterPro" id="IPR008254">
    <property type="entry name" value="Flavodoxin/NO_synth"/>
</dbReference>
<dbReference type="PANTHER" id="PTHR43717:SF1">
    <property type="entry name" value="ANAEROBIC NITRIC OXIDE REDUCTASE FLAVORUBREDOXIN"/>
    <property type="match status" value="1"/>
</dbReference>
<dbReference type="SUPFAM" id="SSF56281">
    <property type="entry name" value="Metallo-hydrolase/oxidoreductase"/>
    <property type="match status" value="1"/>
</dbReference>
<dbReference type="InterPro" id="IPR036866">
    <property type="entry name" value="RibonucZ/Hydroxyglut_hydro"/>
</dbReference>
<dbReference type="InterPro" id="IPR016440">
    <property type="entry name" value="Rubredoxin-O_OxRdtase"/>
</dbReference>
<comment type="caution">
    <text evidence="3">The sequence shown here is derived from an EMBL/GenBank/DDBJ whole genome shotgun (WGS) entry which is preliminary data.</text>
</comment>
<evidence type="ECO:0000259" key="2">
    <source>
        <dbReference type="PROSITE" id="PS50902"/>
    </source>
</evidence>
<dbReference type="Gene3D" id="3.40.50.360">
    <property type="match status" value="1"/>
</dbReference>
<name>A0A7W0HLD0_9BACT</name>
<evidence type="ECO:0000256" key="1">
    <source>
        <dbReference type="ARBA" id="ARBA00007121"/>
    </source>
</evidence>
<dbReference type="Pfam" id="PF19583">
    <property type="entry name" value="ODP"/>
    <property type="match status" value="1"/>
</dbReference>
<protein>
    <submittedName>
        <fullName evidence="3">Flavorubredoxin</fullName>
    </submittedName>
</protein>
<dbReference type="Pfam" id="PF00258">
    <property type="entry name" value="Flavodoxin_1"/>
    <property type="match status" value="1"/>
</dbReference>
<dbReference type="PIRSF" id="PIRSF005243">
    <property type="entry name" value="ROO"/>
    <property type="match status" value="1"/>
</dbReference>
<dbReference type="EMBL" id="JACDUS010000007">
    <property type="protein sequence ID" value="MBA2882168.1"/>
    <property type="molecule type" value="Genomic_DNA"/>
</dbReference>
<dbReference type="GO" id="GO:0010181">
    <property type="term" value="F:FMN binding"/>
    <property type="evidence" value="ECO:0007669"/>
    <property type="project" value="InterPro"/>
</dbReference>
<dbReference type="GO" id="GO:0009055">
    <property type="term" value="F:electron transfer activity"/>
    <property type="evidence" value="ECO:0007669"/>
    <property type="project" value="InterPro"/>
</dbReference>
<gene>
    <name evidence="3" type="ORF">HNR65_002509</name>
</gene>
<dbReference type="Proteomes" id="UP000525298">
    <property type="component" value="Unassembled WGS sequence"/>
</dbReference>
<proteinExistence type="inferred from homology"/>
<dbReference type="SUPFAM" id="SSF52218">
    <property type="entry name" value="Flavoproteins"/>
    <property type="match status" value="1"/>
</dbReference>
<organism evidence="3 4">
    <name type="scientific">Desulfosalsimonas propionicica</name>
    <dbReference type="NCBI Taxonomy" id="332175"/>
    <lineage>
        <taxon>Bacteria</taxon>
        <taxon>Pseudomonadati</taxon>
        <taxon>Thermodesulfobacteriota</taxon>
        <taxon>Desulfobacteria</taxon>
        <taxon>Desulfobacterales</taxon>
        <taxon>Desulfosalsimonadaceae</taxon>
        <taxon>Desulfosalsimonas</taxon>
    </lineage>
</organism>